<feature type="transmembrane region" description="Helical" evidence="11">
    <location>
        <begin position="311"/>
        <end position="330"/>
    </location>
</feature>
<dbReference type="SUPFAM" id="SSF57850">
    <property type="entry name" value="RING/U-box"/>
    <property type="match status" value="1"/>
</dbReference>
<keyword evidence="7 11" id="KW-0862">Zinc</keyword>
<dbReference type="CDD" id="cd16487">
    <property type="entry name" value="mRING-H2-C3DHC3_ZFPL1"/>
    <property type="match status" value="1"/>
</dbReference>
<evidence type="ECO:0000256" key="11">
    <source>
        <dbReference type="RuleBase" id="RU369078"/>
    </source>
</evidence>
<dbReference type="Pfam" id="PF25993">
    <property type="entry name" value="zf-B_box_ZFPL1"/>
    <property type="match status" value="1"/>
</dbReference>
<evidence type="ECO:0000256" key="7">
    <source>
        <dbReference type="ARBA" id="ARBA00022833"/>
    </source>
</evidence>
<dbReference type="InterPro" id="IPR039043">
    <property type="entry name" value="ZFPL1"/>
</dbReference>
<feature type="compositionally biased region" description="Polar residues" evidence="12">
    <location>
        <begin position="244"/>
        <end position="259"/>
    </location>
</feature>
<feature type="compositionally biased region" description="Polar residues" evidence="12">
    <location>
        <begin position="188"/>
        <end position="231"/>
    </location>
</feature>
<keyword evidence="6 10" id="KW-0863">Zinc-finger</keyword>
<dbReference type="Pfam" id="PF25998">
    <property type="entry name" value="U-box_ZFPL1"/>
    <property type="match status" value="1"/>
</dbReference>
<dbReference type="EMBL" id="CAXLJM020000014">
    <property type="protein sequence ID" value="CAL8080925.1"/>
    <property type="molecule type" value="Genomic_DNA"/>
</dbReference>
<evidence type="ECO:0000313" key="15">
    <source>
        <dbReference type="Proteomes" id="UP001642540"/>
    </source>
</evidence>
<keyword evidence="4 11" id="KW-0812">Transmembrane</keyword>
<evidence type="ECO:0000256" key="4">
    <source>
        <dbReference type="ARBA" id="ARBA00022692"/>
    </source>
</evidence>
<dbReference type="InterPro" id="IPR001841">
    <property type="entry name" value="Znf_RING"/>
</dbReference>
<comment type="caution">
    <text evidence="14">The sequence shown here is derived from an EMBL/GenBank/DDBJ whole genome shotgun (WGS) entry which is preliminary data.</text>
</comment>
<evidence type="ECO:0000256" key="3">
    <source>
        <dbReference type="ARBA" id="ARBA00013701"/>
    </source>
</evidence>
<evidence type="ECO:0000256" key="6">
    <source>
        <dbReference type="ARBA" id="ARBA00022771"/>
    </source>
</evidence>
<protein>
    <recommendedName>
        <fullName evidence="3 11">Zinc finger protein-like 1 homolog</fullName>
    </recommendedName>
</protein>
<feature type="domain" description="RING-type" evidence="13">
    <location>
        <begin position="53"/>
        <end position="101"/>
    </location>
</feature>
<evidence type="ECO:0000256" key="10">
    <source>
        <dbReference type="PROSITE-ProRule" id="PRU00175"/>
    </source>
</evidence>
<gene>
    <name evidence="14" type="ORF">ODALV1_LOCUS4781</name>
</gene>
<dbReference type="Proteomes" id="UP001642540">
    <property type="component" value="Unassembled WGS sequence"/>
</dbReference>
<comment type="similarity">
    <text evidence="2 11">Belongs to the ZFPL1 family.</text>
</comment>
<reference evidence="14 15" key="1">
    <citation type="submission" date="2024-08" db="EMBL/GenBank/DDBJ databases">
        <authorList>
            <person name="Cucini C."/>
            <person name="Frati F."/>
        </authorList>
    </citation>
    <scope>NUCLEOTIDE SEQUENCE [LARGE SCALE GENOMIC DNA]</scope>
</reference>
<keyword evidence="15" id="KW-1185">Reference proteome</keyword>
<keyword evidence="9 11" id="KW-0472">Membrane</keyword>
<name>A0ABP1PX68_9HEXA</name>
<accession>A0ABP1PX68</accession>
<feature type="compositionally biased region" description="Low complexity" evidence="12">
    <location>
        <begin position="232"/>
        <end position="243"/>
    </location>
</feature>
<organism evidence="14 15">
    <name type="scientific">Orchesella dallaii</name>
    <dbReference type="NCBI Taxonomy" id="48710"/>
    <lineage>
        <taxon>Eukaryota</taxon>
        <taxon>Metazoa</taxon>
        <taxon>Ecdysozoa</taxon>
        <taxon>Arthropoda</taxon>
        <taxon>Hexapoda</taxon>
        <taxon>Collembola</taxon>
        <taxon>Entomobryomorpha</taxon>
        <taxon>Entomobryoidea</taxon>
        <taxon>Orchesellidae</taxon>
        <taxon>Orchesellinae</taxon>
        <taxon>Orchesella</taxon>
    </lineage>
</organism>
<feature type="region of interest" description="Disordered" evidence="12">
    <location>
        <begin position="185"/>
        <end position="262"/>
    </location>
</feature>
<evidence type="ECO:0000313" key="14">
    <source>
        <dbReference type="EMBL" id="CAL8080925.1"/>
    </source>
</evidence>
<keyword evidence="5 11" id="KW-0479">Metal-binding</keyword>
<sequence>MGLCKCPQRKVTNIFCYEHRVNVCEHCLMQNHPKCVVDTYRNWITDSVFSPKCTLCSDDLVNGETVRLLCFHIVHWSCLDSWARSLPATTAPAGYTCPVCQRMCVFPALNQVSPIADALRNRLSEVNWARVGLGLPLLESDTTSFSPERTAVANGSALAEANHHNNMTSPGPMDSNRKPEIKRHEEIPQTSNTYSGMSPTPGTHATSVMKNNLNMSSNHIEPSTSYVSNHASSYTPSPQSSKSFYSDISSGNAASNTNPRKPVNKFDYEMPLLFDEDEHKYRRKSPFEALSRWLKNANPASSRRKTRRRTIVYAIVTIIVLIIMFMILFGRSEEYDDEGFDPKLNPNVIIGEREAVGKNSAHDDS</sequence>
<evidence type="ECO:0000256" key="1">
    <source>
        <dbReference type="ARBA" id="ARBA00004167"/>
    </source>
</evidence>
<evidence type="ECO:0000256" key="5">
    <source>
        <dbReference type="ARBA" id="ARBA00022723"/>
    </source>
</evidence>
<dbReference type="SMART" id="SM00184">
    <property type="entry name" value="RING"/>
    <property type="match status" value="1"/>
</dbReference>
<dbReference type="PANTHER" id="PTHR12981">
    <property type="entry name" value="ZINC FINGER PROTEIN-LIKE 1"/>
    <property type="match status" value="1"/>
</dbReference>
<dbReference type="Gene3D" id="3.30.40.10">
    <property type="entry name" value="Zinc/RING finger domain, C3HC4 (zinc finger)"/>
    <property type="match status" value="1"/>
</dbReference>
<keyword evidence="8 11" id="KW-1133">Transmembrane helix</keyword>
<evidence type="ECO:0000256" key="12">
    <source>
        <dbReference type="SAM" id="MobiDB-lite"/>
    </source>
</evidence>
<evidence type="ECO:0000256" key="2">
    <source>
        <dbReference type="ARBA" id="ARBA00005561"/>
    </source>
</evidence>
<evidence type="ECO:0000259" key="13">
    <source>
        <dbReference type="PROSITE" id="PS50089"/>
    </source>
</evidence>
<dbReference type="PROSITE" id="PS50089">
    <property type="entry name" value="ZF_RING_2"/>
    <property type="match status" value="1"/>
</dbReference>
<evidence type="ECO:0000256" key="8">
    <source>
        <dbReference type="ARBA" id="ARBA00022989"/>
    </source>
</evidence>
<dbReference type="InterPro" id="IPR013083">
    <property type="entry name" value="Znf_RING/FYVE/PHD"/>
</dbReference>
<proteinExistence type="inferred from homology"/>
<comment type="subcellular location">
    <subcellularLocation>
        <location evidence="1 11">Membrane</location>
        <topology evidence="1 11">Single-pass membrane protein</topology>
    </subcellularLocation>
</comment>
<dbReference type="InterPro" id="IPR058731">
    <property type="entry name" value="Znf-B_box_ZFPL1-like"/>
</dbReference>
<evidence type="ECO:0000256" key="9">
    <source>
        <dbReference type="ARBA" id="ARBA00023136"/>
    </source>
</evidence>
<dbReference type="PANTHER" id="PTHR12981:SF0">
    <property type="entry name" value="ZINC FINGER PROTEIN-LIKE 1"/>
    <property type="match status" value="1"/>
</dbReference>
<dbReference type="InterPro" id="IPR058730">
    <property type="entry name" value="U-box_ZFPL1-like"/>
</dbReference>